<gene>
    <name evidence="3" type="ORF">SAMN02799620_02650</name>
</gene>
<reference evidence="4" key="1">
    <citation type="submission" date="2016-10" db="EMBL/GenBank/DDBJ databases">
        <authorList>
            <person name="Varghese N."/>
            <person name="Submissions S."/>
        </authorList>
    </citation>
    <scope>NUCLEOTIDE SEQUENCE [LARGE SCALE GENOMIC DNA]</scope>
    <source>
        <strain evidence="4">UNC267MFSha1.1M11</strain>
    </source>
</reference>
<dbReference type="Pfam" id="PF18050">
    <property type="entry name" value="Cyclophil_like2"/>
    <property type="match status" value="1"/>
</dbReference>
<proteinExistence type="predicted"/>
<dbReference type="STRING" id="1502745.SAMN02799620_02650"/>
<dbReference type="Gene3D" id="2.40.100.20">
    <property type="match status" value="1"/>
</dbReference>
<dbReference type="AlphaFoldDB" id="A0A1G4WA42"/>
<dbReference type="InterPro" id="IPR041183">
    <property type="entry name" value="Cyclophilin-like"/>
</dbReference>
<organism evidence="3 4">
    <name type="scientific">Mycolicibacterium fluoranthenivorans</name>
    <dbReference type="NCBI Taxonomy" id="258505"/>
    <lineage>
        <taxon>Bacteria</taxon>
        <taxon>Bacillati</taxon>
        <taxon>Actinomycetota</taxon>
        <taxon>Actinomycetes</taxon>
        <taxon>Mycobacteriales</taxon>
        <taxon>Mycobacteriaceae</taxon>
        <taxon>Mycolicibacterium</taxon>
    </lineage>
</organism>
<dbReference type="InterPro" id="IPR029000">
    <property type="entry name" value="Cyclophilin-like_dom_sf"/>
</dbReference>
<dbReference type="Proteomes" id="UP000199707">
    <property type="component" value="Unassembled WGS sequence"/>
</dbReference>
<dbReference type="EMBL" id="FMUB01000005">
    <property type="protein sequence ID" value="SCX19265.1"/>
    <property type="molecule type" value="Genomic_DNA"/>
</dbReference>
<protein>
    <recommendedName>
        <fullName evidence="2">Cyclophilin-like domain-containing protein</fullName>
    </recommendedName>
</protein>
<evidence type="ECO:0000256" key="1">
    <source>
        <dbReference type="SAM" id="SignalP"/>
    </source>
</evidence>
<dbReference type="SUPFAM" id="SSF50891">
    <property type="entry name" value="Cyclophilin-like"/>
    <property type="match status" value="1"/>
</dbReference>
<feature type="domain" description="Cyclophilin-like" evidence="2">
    <location>
        <begin position="38"/>
        <end position="146"/>
    </location>
</feature>
<evidence type="ECO:0000259" key="2">
    <source>
        <dbReference type="Pfam" id="PF18050"/>
    </source>
</evidence>
<keyword evidence="1" id="KW-0732">Signal</keyword>
<dbReference type="RefSeq" id="WP_090357522.1">
    <property type="nucleotide sequence ID" value="NZ_FMUB01000005.1"/>
</dbReference>
<sequence length="154" mass="16214">MWLHRWASVFAPLVIATACDAQDPGSAAAETTTPIQIVIAGQLVSACLADNPTARDLAGQLPLELTFRDLNNVEKIAPLPRALTTDGVPPGADPEIADLGYYAPTQQLVLYYGDVGYWTGIVRIGGFDPNQLSLIAGQRDGVSATIGRANPAIS</sequence>
<dbReference type="PROSITE" id="PS51257">
    <property type="entry name" value="PROKAR_LIPOPROTEIN"/>
    <property type="match status" value="1"/>
</dbReference>
<feature type="signal peptide" evidence="1">
    <location>
        <begin position="1"/>
        <end position="21"/>
    </location>
</feature>
<evidence type="ECO:0000313" key="3">
    <source>
        <dbReference type="EMBL" id="SCX19265.1"/>
    </source>
</evidence>
<evidence type="ECO:0000313" key="4">
    <source>
        <dbReference type="Proteomes" id="UP000199707"/>
    </source>
</evidence>
<feature type="chain" id="PRO_5038578090" description="Cyclophilin-like domain-containing protein" evidence="1">
    <location>
        <begin position="22"/>
        <end position="154"/>
    </location>
</feature>
<accession>A0A1G4WA42</accession>
<name>A0A1G4WA42_9MYCO</name>